<dbReference type="PANTHER" id="PTHR31541">
    <property type="entry name" value="B3 DOMAIN PLANT PROTEIN-RELATED"/>
    <property type="match status" value="1"/>
</dbReference>
<evidence type="ECO:0000256" key="4">
    <source>
        <dbReference type="ARBA" id="ARBA00023163"/>
    </source>
</evidence>
<name>A0A438JLR4_VITVI</name>
<keyword evidence="4" id="KW-0804">Transcription</keyword>
<dbReference type="InterPro" id="IPR015300">
    <property type="entry name" value="DNA-bd_pseudobarrel_sf"/>
</dbReference>
<evidence type="ECO:0008006" key="8">
    <source>
        <dbReference type="Google" id="ProtNLM"/>
    </source>
</evidence>
<dbReference type="Proteomes" id="UP000288805">
    <property type="component" value="Unassembled WGS sequence"/>
</dbReference>
<dbReference type="PANTHER" id="PTHR31541:SF60">
    <property type="entry name" value="TF-B3 DOMAIN-CONTAINING PROTEIN"/>
    <property type="match status" value="1"/>
</dbReference>
<dbReference type="EMBL" id="QGNW01000036">
    <property type="protein sequence ID" value="RVX09872.1"/>
    <property type="molecule type" value="Genomic_DNA"/>
</dbReference>
<keyword evidence="5" id="KW-0539">Nucleus</keyword>
<accession>A0A438JLR4</accession>
<evidence type="ECO:0000313" key="6">
    <source>
        <dbReference type="EMBL" id="RVX09872.1"/>
    </source>
</evidence>
<evidence type="ECO:0000256" key="3">
    <source>
        <dbReference type="ARBA" id="ARBA00023125"/>
    </source>
</evidence>
<keyword evidence="2" id="KW-0805">Transcription regulation</keyword>
<evidence type="ECO:0000256" key="5">
    <source>
        <dbReference type="ARBA" id="ARBA00023242"/>
    </source>
</evidence>
<dbReference type="GO" id="GO:0003677">
    <property type="term" value="F:DNA binding"/>
    <property type="evidence" value="ECO:0007669"/>
    <property type="project" value="UniProtKB-KW"/>
</dbReference>
<dbReference type="InterPro" id="IPR005508">
    <property type="entry name" value="At2g31720-like"/>
</dbReference>
<dbReference type="CDD" id="cd10017">
    <property type="entry name" value="B3_DNA"/>
    <property type="match status" value="1"/>
</dbReference>
<protein>
    <recommendedName>
        <fullName evidence="8">TF-B3 domain-containing protein</fullName>
    </recommendedName>
</protein>
<comment type="caution">
    <text evidence="6">The sequence shown here is derived from an EMBL/GenBank/DDBJ whole genome shotgun (WGS) entry which is preliminary data.</text>
</comment>
<proteinExistence type="predicted"/>
<dbReference type="GO" id="GO:0005634">
    <property type="term" value="C:nucleus"/>
    <property type="evidence" value="ECO:0007669"/>
    <property type="project" value="UniProtKB-SubCell"/>
</dbReference>
<evidence type="ECO:0000256" key="2">
    <source>
        <dbReference type="ARBA" id="ARBA00023015"/>
    </source>
</evidence>
<organism evidence="6 7">
    <name type="scientific">Vitis vinifera</name>
    <name type="common">Grape</name>
    <dbReference type="NCBI Taxonomy" id="29760"/>
    <lineage>
        <taxon>Eukaryota</taxon>
        <taxon>Viridiplantae</taxon>
        <taxon>Streptophyta</taxon>
        <taxon>Embryophyta</taxon>
        <taxon>Tracheophyta</taxon>
        <taxon>Spermatophyta</taxon>
        <taxon>Magnoliopsida</taxon>
        <taxon>eudicotyledons</taxon>
        <taxon>Gunneridae</taxon>
        <taxon>Pentapetalae</taxon>
        <taxon>rosids</taxon>
        <taxon>Vitales</taxon>
        <taxon>Vitaceae</taxon>
        <taxon>Viteae</taxon>
        <taxon>Vitis</taxon>
    </lineage>
</organism>
<dbReference type="InterPro" id="IPR003340">
    <property type="entry name" value="B3_DNA-bd"/>
</dbReference>
<sequence>MQLHSRQKLITCACVEVVDPRGNRNEMKLRFWNGKNGKPVFVLNSGWLQLVRDNNLEAGVDCMLWSFRMGSKLCFALDVERQNNP</sequence>
<dbReference type="SUPFAM" id="SSF101936">
    <property type="entry name" value="DNA-binding pseudobarrel domain"/>
    <property type="match status" value="1"/>
</dbReference>
<evidence type="ECO:0000313" key="7">
    <source>
        <dbReference type="Proteomes" id="UP000288805"/>
    </source>
</evidence>
<dbReference type="OrthoDB" id="1090008at2759"/>
<keyword evidence="3" id="KW-0238">DNA-binding</keyword>
<evidence type="ECO:0000256" key="1">
    <source>
        <dbReference type="ARBA" id="ARBA00004123"/>
    </source>
</evidence>
<dbReference type="Gene3D" id="2.40.330.10">
    <property type="entry name" value="DNA-binding pseudobarrel domain"/>
    <property type="match status" value="1"/>
</dbReference>
<dbReference type="AlphaFoldDB" id="A0A438JLR4"/>
<gene>
    <name evidence="6" type="ORF">CK203_013043</name>
</gene>
<reference evidence="6 7" key="1">
    <citation type="journal article" date="2018" name="PLoS Genet.">
        <title>Population sequencing reveals clonal diversity and ancestral inbreeding in the grapevine cultivar Chardonnay.</title>
        <authorList>
            <person name="Roach M.J."/>
            <person name="Johnson D.L."/>
            <person name="Bohlmann J."/>
            <person name="van Vuuren H.J."/>
            <person name="Jones S.J."/>
            <person name="Pretorius I.S."/>
            <person name="Schmidt S.A."/>
            <person name="Borneman A.R."/>
        </authorList>
    </citation>
    <scope>NUCLEOTIDE SEQUENCE [LARGE SCALE GENOMIC DNA]</scope>
    <source>
        <strain evidence="7">cv. Chardonnay</strain>
        <tissue evidence="6">Leaf</tissue>
    </source>
</reference>
<comment type="subcellular location">
    <subcellularLocation>
        <location evidence="1">Nucleus</location>
    </subcellularLocation>
</comment>